<dbReference type="RefSeq" id="WP_061140030.1">
    <property type="nucleotide sequence ID" value="NZ_CP031778.1"/>
</dbReference>
<reference evidence="1 2" key="1">
    <citation type="journal article" date="2019" name="Ecotoxicol. Environ. Saf.">
        <title>Microbial characterization of heavy metal resistant bacterial strains isolated from an electroplating wastewater treatment plant.</title>
        <authorList>
            <person name="Cai X."/>
            <person name="Zheng X."/>
            <person name="Zhang D."/>
            <person name="Iqbal W."/>
            <person name="Liu C."/>
            <person name="Yang B."/>
            <person name="Zhao X."/>
            <person name="Lu X."/>
            <person name="Mao Y."/>
        </authorList>
    </citation>
    <scope>NUCLEOTIDE SEQUENCE [LARGE SCALE GENOMIC DNA]</scope>
    <source>
        <strain evidence="1 2">Co1-1</strain>
    </source>
</reference>
<gene>
    <name evidence="1" type="ORF">D0437_02275</name>
</gene>
<proteinExistence type="predicted"/>
<name>A0A9X7QHX8_BACCE</name>
<evidence type="ECO:0008006" key="3">
    <source>
        <dbReference type="Google" id="ProtNLM"/>
    </source>
</evidence>
<dbReference type="EMBL" id="CP031778">
    <property type="protein sequence ID" value="QDZ72009.1"/>
    <property type="molecule type" value="Genomic_DNA"/>
</dbReference>
<evidence type="ECO:0000313" key="2">
    <source>
        <dbReference type="Proteomes" id="UP000321735"/>
    </source>
</evidence>
<sequence>MKNLKNNFQSINLNNLEESSFKPLDEKTLMGTQGGWSAIISAANHGGGAAVGEMFKQQNKQTKATWKRIFG</sequence>
<protein>
    <recommendedName>
        <fullName evidence="3">Bacteriocin</fullName>
    </recommendedName>
</protein>
<dbReference type="Proteomes" id="UP000321735">
    <property type="component" value="Chromosome"/>
</dbReference>
<organism evidence="1 2">
    <name type="scientific">Bacillus cereus</name>
    <dbReference type="NCBI Taxonomy" id="1396"/>
    <lineage>
        <taxon>Bacteria</taxon>
        <taxon>Bacillati</taxon>
        <taxon>Bacillota</taxon>
        <taxon>Bacilli</taxon>
        <taxon>Bacillales</taxon>
        <taxon>Bacillaceae</taxon>
        <taxon>Bacillus</taxon>
        <taxon>Bacillus cereus group</taxon>
    </lineage>
</organism>
<evidence type="ECO:0000313" key="1">
    <source>
        <dbReference type="EMBL" id="QDZ72009.1"/>
    </source>
</evidence>
<accession>A0A9X7QHX8</accession>
<dbReference type="AlphaFoldDB" id="A0A9X7QHX8"/>